<reference evidence="2" key="1">
    <citation type="journal article" date="2023" name="Front. Mar. Sci.">
        <title>A new Merluccius polli reference genome to investigate the effects of global change in West African waters.</title>
        <authorList>
            <person name="Mateo J.L."/>
            <person name="Blanco-Fernandez C."/>
            <person name="Garcia-Vazquez E."/>
            <person name="Machado-Schiaffino G."/>
        </authorList>
    </citation>
    <scope>NUCLEOTIDE SEQUENCE</scope>
    <source>
        <strain evidence="2">C29</strain>
        <tissue evidence="2">Fin</tissue>
    </source>
</reference>
<protein>
    <submittedName>
        <fullName evidence="2">Uncharacterized protein</fullName>
    </submittedName>
</protein>
<dbReference type="AlphaFoldDB" id="A0AA47M633"/>
<feature type="compositionally biased region" description="Acidic residues" evidence="1">
    <location>
        <begin position="41"/>
        <end position="57"/>
    </location>
</feature>
<evidence type="ECO:0000313" key="2">
    <source>
        <dbReference type="EMBL" id="KAK0134350.1"/>
    </source>
</evidence>
<feature type="region of interest" description="Disordered" evidence="1">
    <location>
        <begin position="144"/>
        <end position="235"/>
    </location>
</feature>
<feature type="region of interest" description="Disordered" evidence="1">
    <location>
        <begin position="90"/>
        <end position="131"/>
    </location>
</feature>
<dbReference type="Proteomes" id="UP001174136">
    <property type="component" value="Unassembled WGS sequence"/>
</dbReference>
<keyword evidence="3" id="KW-1185">Reference proteome</keyword>
<organism evidence="2 3">
    <name type="scientific">Merluccius polli</name>
    <name type="common">Benguela hake</name>
    <name type="synonym">Merluccius cadenati</name>
    <dbReference type="NCBI Taxonomy" id="89951"/>
    <lineage>
        <taxon>Eukaryota</taxon>
        <taxon>Metazoa</taxon>
        <taxon>Chordata</taxon>
        <taxon>Craniata</taxon>
        <taxon>Vertebrata</taxon>
        <taxon>Euteleostomi</taxon>
        <taxon>Actinopterygii</taxon>
        <taxon>Neopterygii</taxon>
        <taxon>Teleostei</taxon>
        <taxon>Neoteleostei</taxon>
        <taxon>Acanthomorphata</taxon>
        <taxon>Zeiogadaria</taxon>
        <taxon>Gadariae</taxon>
        <taxon>Gadiformes</taxon>
        <taxon>Gadoidei</taxon>
        <taxon>Merlucciidae</taxon>
        <taxon>Merluccius</taxon>
    </lineage>
</organism>
<accession>A0AA47M633</accession>
<sequence length="249" mass="26563">MQHSSSACWEQGQGLVAMAEPWQSAFQSGIPRVTSSQEAWMEAEEEDEEEDYEEAEDAPIFSLSKSSVDVLMAAGPLHPWDPALTRQDIRRSSSTNTHAEHNSCAHSNSTTAPRPFGSHTEATWDTACGSPPLSEQRIASVERWSTCSTRSDCSTPDSVVWRGGAVQPPSLVQEAPSPKLASPVSPPPPPPFVSPVQTPPSSPPTSLPSPLILCGQHQQTPPPTLASPTPEVTPADCTDAALPFVAHLT</sequence>
<comment type="caution">
    <text evidence="2">The sequence shown here is derived from an EMBL/GenBank/DDBJ whole genome shotgun (WGS) entry which is preliminary data.</text>
</comment>
<evidence type="ECO:0000256" key="1">
    <source>
        <dbReference type="SAM" id="MobiDB-lite"/>
    </source>
</evidence>
<feature type="compositionally biased region" description="Polar residues" evidence="1">
    <location>
        <begin position="144"/>
        <end position="157"/>
    </location>
</feature>
<feature type="region of interest" description="Disordered" evidence="1">
    <location>
        <begin position="30"/>
        <end position="57"/>
    </location>
</feature>
<name>A0AA47M633_MERPO</name>
<proteinExistence type="predicted"/>
<feature type="compositionally biased region" description="Pro residues" evidence="1">
    <location>
        <begin position="184"/>
        <end position="207"/>
    </location>
</feature>
<gene>
    <name evidence="2" type="ORF">N1851_030067</name>
</gene>
<evidence type="ECO:0000313" key="3">
    <source>
        <dbReference type="Proteomes" id="UP001174136"/>
    </source>
</evidence>
<dbReference type="EMBL" id="JAOPHQ010005712">
    <property type="protein sequence ID" value="KAK0134350.1"/>
    <property type="molecule type" value="Genomic_DNA"/>
</dbReference>